<dbReference type="InterPro" id="IPR036526">
    <property type="entry name" value="C-N_Hydrolase_sf"/>
</dbReference>
<dbReference type="GO" id="GO:0005739">
    <property type="term" value="C:mitochondrion"/>
    <property type="evidence" value="ECO:0007669"/>
    <property type="project" value="TreeGrafter"/>
</dbReference>
<dbReference type="GO" id="GO:0006107">
    <property type="term" value="P:oxaloacetate metabolic process"/>
    <property type="evidence" value="ECO:0007669"/>
    <property type="project" value="TreeGrafter"/>
</dbReference>
<dbReference type="Gene3D" id="3.60.110.10">
    <property type="entry name" value="Carbon-nitrogen hydrolase"/>
    <property type="match status" value="1"/>
</dbReference>
<dbReference type="GeneID" id="85227621"/>
<dbReference type="EMBL" id="CP119965">
    <property type="protein sequence ID" value="WFD40979.1"/>
    <property type="molecule type" value="Genomic_DNA"/>
</dbReference>
<keyword evidence="4" id="KW-1185">Reference proteome</keyword>
<dbReference type="SUPFAM" id="SSF56317">
    <property type="entry name" value="Carbon-nitrogen hydrolase"/>
    <property type="match status" value="1"/>
</dbReference>
<evidence type="ECO:0000259" key="2">
    <source>
        <dbReference type="Pfam" id="PF00795"/>
    </source>
</evidence>
<dbReference type="CDD" id="cd07572">
    <property type="entry name" value="nit"/>
    <property type="match status" value="1"/>
</dbReference>
<keyword evidence="1 3" id="KW-0378">Hydrolase</keyword>
<dbReference type="PANTHER" id="PTHR23088:SF30">
    <property type="entry name" value="OMEGA-AMIDASE NIT2"/>
    <property type="match status" value="1"/>
</dbReference>
<dbReference type="EC" id="3.5.1.3" evidence="3"/>
<dbReference type="Pfam" id="PF00795">
    <property type="entry name" value="CN_hydrolase"/>
    <property type="match status" value="1"/>
</dbReference>
<evidence type="ECO:0000313" key="4">
    <source>
        <dbReference type="Proteomes" id="UP001217754"/>
    </source>
</evidence>
<accession>A0AAF0JCB5</accession>
<reference evidence="3" key="1">
    <citation type="submission" date="2023-03" db="EMBL/GenBank/DDBJ databases">
        <title>Mating type loci evolution in Malassezia.</title>
        <authorList>
            <person name="Coelho M.A."/>
        </authorList>
    </citation>
    <scope>NUCLEOTIDE SEQUENCE</scope>
    <source>
        <strain evidence="3">CBS 9431</strain>
    </source>
</reference>
<feature type="domain" description="CN hydrolase" evidence="2">
    <location>
        <begin position="14"/>
        <end position="312"/>
    </location>
</feature>
<dbReference type="Proteomes" id="UP001217754">
    <property type="component" value="Chromosome 8"/>
</dbReference>
<dbReference type="PROSITE" id="PS01227">
    <property type="entry name" value="UPF0012"/>
    <property type="match status" value="1"/>
</dbReference>
<dbReference type="FunFam" id="3.60.110.10:FF:000023">
    <property type="entry name" value="Related to NIT3-nitrilase"/>
    <property type="match status" value="1"/>
</dbReference>
<dbReference type="GO" id="GO:0006528">
    <property type="term" value="P:asparagine metabolic process"/>
    <property type="evidence" value="ECO:0007669"/>
    <property type="project" value="TreeGrafter"/>
</dbReference>
<dbReference type="InterPro" id="IPR003010">
    <property type="entry name" value="C-N_Hydrolase"/>
</dbReference>
<organism evidence="3 4">
    <name type="scientific">Malassezia japonica</name>
    <dbReference type="NCBI Taxonomy" id="223818"/>
    <lineage>
        <taxon>Eukaryota</taxon>
        <taxon>Fungi</taxon>
        <taxon>Dikarya</taxon>
        <taxon>Basidiomycota</taxon>
        <taxon>Ustilaginomycotina</taxon>
        <taxon>Malasseziomycetes</taxon>
        <taxon>Malasseziales</taxon>
        <taxon>Malasseziaceae</taxon>
        <taxon>Malassezia</taxon>
    </lineage>
</organism>
<dbReference type="RefSeq" id="XP_060123876.1">
    <property type="nucleotide sequence ID" value="XM_060267893.1"/>
</dbReference>
<dbReference type="GO" id="GO:0006541">
    <property type="term" value="P:glutamine metabolic process"/>
    <property type="evidence" value="ECO:0007669"/>
    <property type="project" value="TreeGrafter"/>
</dbReference>
<dbReference type="GO" id="GO:0050152">
    <property type="term" value="F:omega-amidase activity"/>
    <property type="evidence" value="ECO:0007669"/>
    <property type="project" value="UniProtKB-EC"/>
</dbReference>
<dbReference type="AlphaFoldDB" id="A0AAF0JCB5"/>
<dbReference type="InterPro" id="IPR045254">
    <property type="entry name" value="Nit1/2_C-N_Hydrolase"/>
</dbReference>
<proteinExistence type="predicted"/>
<evidence type="ECO:0000256" key="1">
    <source>
        <dbReference type="ARBA" id="ARBA00022801"/>
    </source>
</evidence>
<sequence>MSSTSPAFKLSPVRIALVQLGQTGADKSFNLKHARESVLRAAKEGPDGGADMVVLPECFNSPYGVQFFSTYAETLPGLFASVKQRNTVAPADADKQWAIDNKDNAHAVEPSPALLDASESVRMLSGVAKEANVVLVGGSIPERDEASGKLYNTSLVFDKQGRIIAVHRKLHLFDIDIPGKMTFQESETLTPGDQITVFDCDYGRFGLAICYDLRFPEVAMVSARLGAAAMLYPGAFNTTTGPLAWELLLRARAVDNQMYTVGCSPARPPEGYPAWGHSTVVDPIAQVVTTTDEKETILWTQLDPERLKEVRKVVPVATQRRFDVYPNVAN</sequence>
<name>A0AAF0JCB5_9BASI</name>
<protein>
    <submittedName>
        <fullName evidence="3">Omega-amidase</fullName>
        <ecNumber evidence="3">3.5.1.3</ecNumber>
    </submittedName>
</protein>
<gene>
    <name evidence="3" type="primary">NIT3</name>
    <name evidence="3" type="ORF">MJAP1_003970</name>
</gene>
<evidence type="ECO:0000313" key="3">
    <source>
        <dbReference type="EMBL" id="WFD40979.1"/>
    </source>
</evidence>
<dbReference type="PANTHER" id="PTHR23088">
    <property type="entry name" value="NITRILASE-RELATED"/>
    <property type="match status" value="1"/>
</dbReference>
<dbReference type="InterPro" id="IPR001110">
    <property type="entry name" value="UPF0012_CS"/>
</dbReference>